<keyword evidence="1 5" id="KW-0489">Methyltransferase</keyword>
<sequence length="321" mass="34019">MPQKPWWPSSVIDRQAALAVTRLLAASAHGRGGASIKSLTLAPHVEHKKATFAVVCETLKCLPAIRAAVAGAGLLEAHPRLAPAAAYVLAYEVMFGQGCAARARVNLLRGSVADALAWLSAPPAPHEHWAHAVVRLDELLPDVLLFPAGTDLHDHPLVLDGRLILQSKASCMPAHALRPEPGWTVLDACAAPGNKTTHIAALMGGIGRVLAFDKDARRLKRLRGAVAAAGATTIGAPTEAARLEALARFQERALRQALSAPALQRLVYSTCSVHERENEAVVAAVLPDATTRGFRLADPFPGWPRRGRPGVPGAERLDTPT</sequence>
<dbReference type="InterPro" id="IPR029063">
    <property type="entry name" value="SAM-dependent_MTases_sf"/>
</dbReference>
<dbReference type="GO" id="GO:0003723">
    <property type="term" value="F:RNA binding"/>
    <property type="evidence" value="ECO:0007669"/>
    <property type="project" value="UniProtKB-UniRule"/>
</dbReference>
<evidence type="ECO:0000313" key="9">
    <source>
        <dbReference type="Proteomes" id="UP001445335"/>
    </source>
</evidence>
<reference evidence="8 9" key="1">
    <citation type="journal article" date="2024" name="Nat. Commun.">
        <title>Phylogenomics reveals the evolutionary origins of lichenization in chlorophyte algae.</title>
        <authorList>
            <person name="Puginier C."/>
            <person name="Libourel C."/>
            <person name="Otte J."/>
            <person name="Skaloud P."/>
            <person name="Haon M."/>
            <person name="Grisel S."/>
            <person name="Petersen M."/>
            <person name="Berrin J.G."/>
            <person name="Delaux P.M."/>
            <person name="Dal Grande F."/>
            <person name="Keller J."/>
        </authorList>
    </citation>
    <scope>NUCLEOTIDE SEQUENCE [LARGE SCALE GENOMIC DNA]</scope>
    <source>
        <strain evidence="8 9">SAG 245.80</strain>
    </source>
</reference>
<keyword evidence="3 5" id="KW-0949">S-adenosyl-L-methionine</keyword>
<dbReference type="Gene3D" id="3.40.50.150">
    <property type="entry name" value="Vaccinia Virus protein VP39"/>
    <property type="match status" value="2"/>
</dbReference>
<evidence type="ECO:0000256" key="5">
    <source>
        <dbReference type="PROSITE-ProRule" id="PRU01023"/>
    </source>
</evidence>
<evidence type="ECO:0000256" key="1">
    <source>
        <dbReference type="ARBA" id="ARBA00022603"/>
    </source>
</evidence>
<dbReference type="GO" id="GO:0070475">
    <property type="term" value="P:rRNA base methylation"/>
    <property type="evidence" value="ECO:0007669"/>
    <property type="project" value="TreeGrafter"/>
</dbReference>
<feature type="binding site" evidence="5">
    <location>
        <begin position="189"/>
        <end position="195"/>
    </location>
    <ligand>
        <name>S-adenosyl-L-methionine</name>
        <dbReference type="ChEBI" id="CHEBI:59789"/>
    </ligand>
</feature>
<evidence type="ECO:0000256" key="6">
    <source>
        <dbReference type="SAM" id="MobiDB-lite"/>
    </source>
</evidence>
<proteinExistence type="inferred from homology"/>
<dbReference type="InterPro" id="IPR023267">
    <property type="entry name" value="RCMT"/>
</dbReference>
<dbReference type="EMBL" id="JALJOU010000117">
    <property type="protein sequence ID" value="KAK9819564.1"/>
    <property type="molecule type" value="Genomic_DNA"/>
</dbReference>
<dbReference type="GO" id="GO:0008173">
    <property type="term" value="F:RNA methyltransferase activity"/>
    <property type="evidence" value="ECO:0007669"/>
    <property type="project" value="InterPro"/>
</dbReference>
<dbReference type="InterPro" id="IPR001678">
    <property type="entry name" value="MeTrfase_RsmB-F_NOP2_dom"/>
</dbReference>
<organism evidence="8 9">
    <name type="scientific">Elliptochloris bilobata</name>
    <dbReference type="NCBI Taxonomy" id="381761"/>
    <lineage>
        <taxon>Eukaryota</taxon>
        <taxon>Viridiplantae</taxon>
        <taxon>Chlorophyta</taxon>
        <taxon>core chlorophytes</taxon>
        <taxon>Trebouxiophyceae</taxon>
        <taxon>Trebouxiophyceae incertae sedis</taxon>
        <taxon>Elliptochloris clade</taxon>
        <taxon>Elliptochloris</taxon>
    </lineage>
</organism>
<dbReference type="InterPro" id="IPR049560">
    <property type="entry name" value="MeTrfase_RsmB-F_NOP2_cat"/>
</dbReference>
<dbReference type="AlphaFoldDB" id="A0AAW1QDT1"/>
<comment type="caution">
    <text evidence="8">The sequence shown here is derived from an EMBL/GenBank/DDBJ whole genome shotgun (WGS) entry which is preliminary data.</text>
</comment>
<dbReference type="PANTHER" id="PTHR22807:SF4">
    <property type="entry name" value="28S RRNA (CYTOSINE-C(5))-METHYLTRANSFERASE"/>
    <property type="match status" value="1"/>
</dbReference>
<evidence type="ECO:0000313" key="8">
    <source>
        <dbReference type="EMBL" id="KAK9819564.1"/>
    </source>
</evidence>
<gene>
    <name evidence="8" type="ORF">WJX81_004895</name>
</gene>
<evidence type="ECO:0000256" key="2">
    <source>
        <dbReference type="ARBA" id="ARBA00022679"/>
    </source>
</evidence>
<evidence type="ECO:0000256" key="4">
    <source>
        <dbReference type="ARBA" id="ARBA00022884"/>
    </source>
</evidence>
<dbReference type="Proteomes" id="UP001445335">
    <property type="component" value="Unassembled WGS sequence"/>
</dbReference>
<dbReference type="Pfam" id="PF21148">
    <property type="entry name" value="NSUN5_fdxn-like"/>
    <property type="match status" value="1"/>
</dbReference>
<accession>A0AAW1QDT1</accession>
<dbReference type="PROSITE" id="PS51686">
    <property type="entry name" value="SAM_MT_RSMB_NOP"/>
    <property type="match status" value="1"/>
</dbReference>
<dbReference type="SUPFAM" id="SSF53335">
    <property type="entry name" value="S-adenosyl-L-methionine-dependent methyltransferases"/>
    <property type="match status" value="1"/>
</dbReference>
<keyword evidence="2 5" id="KW-0808">Transferase</keyword>
<comment type="similarity">
    <text evidence="5">Belongs to the class I-like SAM-binding methyltransferase superfamily. RsmB/NOP family.</text>
</comment>
<feature type="binding site" evidence="5">
    <location>
        <position position="213"/>
    </location>
    <ligand>
        <name>S-adenosyl-L-methionine</name>
        <dbReference type="ChEBI" id="CHEBI:59789"/>
    </ligand>
</feature>
<dbReference type="GO" id="GO:0005730">
    <property type="term" value="C:nucleolus"/>
    <property type="evidence" value="ECO:0007669"/>
    <property type="project" value="TreeGrafter"/>
</dbReference>
<dbReference type="Pfam" id="PF01189">
    <property type="entry name" value="Methyltr_RsmB-F"/>
    <property type="match status" value="1"/>
</dbReference>
<dbReference type="InterPro" id="IPR049561">
    <property type="entry name" value="NSUN5_7_fdxn-like"/>
</dbReference>
<keyword evidence="9" id="KW-1185">Reference proteome</keyword>
<protein>
    <recommendedName>
        <fullName evidence="7">SAM-dependent MTase RsmB/NOP-type domain-containing protein</fullName>
    </recommendedName>
</protein>
<evidence type="ECO:0000259" key="7">
    <source>
        <dbReference type="PROSITE" id="PS51686"/>
    </source>
</evidence>
<dbReference type="Gene3D" id="3.30.70.1170">
    <property type="entry name" value="Sun protein, domain 3"/>
    <property type="match status" value="1"/>
</dbReference>
<evidence type="ECO:0000256" key="3">
    <source>
        <dbReference type="ARBA" id="ARBA00022691"/>
    </source>
</evidence>
<dbReference type="PANTHER" id="PTHR22807">
    <property type="entry name" value="NOP2 YEAST -RELATED NOL1/NOP2/FMU SUN DOMAIN-CONTAINING"/>
    <property type="match status" value="1"/>
</dbReference>
<name>A0AAW1QDT1_9CHLO</name>
<feature type="region of interest" description="Disordered" evidence="6">
    <location>
        <begin position="300"/>
        <end position="321"/>
    </location>
</feature>
<feature type="domain" description="SAM-dependent MTase RsmB/NOP-type" evidence="7">
    <location>
        <begin position="91"/>
        <end position="321"/>
    </location>
</feature>
<comment type="caution">
    <text evidence="5">Lacks conserved residue(s) required for the propagation of feature annotation.</text>
</comment>
<keyword evidence="4 5" id="KW-0694">RNA-binding</keyword>